<dbReference type="HOGENOM" id="CLU_2484023_0_0_1"/>
<dbReference type="AlphaFoldDB" id="B6H9Y0"/>
<keyword evidence="1" id="KW-0732">Signal</keyword>
<sequence>MIASIAGFFALSALATAHGDHGQSQLAGPHQGLWYNTLPGDGGTQADSVFSGISTFGRLPYYPCLASDAEKYDIAFLGQSTPAGIQG</sequence>
<evidence type="ECO:0000313" key="3">
    <source>
        <dbReference type="Proteomes" id="UP000000724"/>
    </source>
</evidence>
<dbReference type="VEuPathDB" id="FungiDB:PCH_Pc16g14340"/>
<feature type="chain" id="PRO_5002845543" evidence="1">
    <location>
        <begin position="20"/>
        <end position="87"/>
    </location>
</feature>
<organism evidence="2 3">
    <name type="scientific">Penicillium rubens (strain ATCC 28089 / DSM 1075 / NRRL 1951 / Wisconsin 54-1255)</name>
    <name type="common">Penicillium chrysogenum</name>
    <dbReference type="NCBI Taxonomy" id="500485"/>
    <lineage>
        <taxon>Eukaryota</taxon>
        <taxon>Fungi</taxon>
        <taxon>Dikarya</taxon>
        <taxon>Ascomycota</taxon>
        <taxon>Pezizomycotina</taxon>
        <taxon>Eurotiomycetes</taxon>
        <taxon>Eurotiomycetidae</taxon>
        <taxon>Eurotiales</taxon>
        <taxon>Aspergillaceae</taxon>
        <taxon>Penicillium</taxon>
        <taxon>Penicillium chrysogenum species complex</taxon>
    </lineage>
</organism>
<dbReference type="EMBL" id="AM920431">
    <property type="protein sequence ID" value="CAP94104.1"/>
    <property type="molecule type" value="Genomic_DNA"/>
</dbReference>
<evidence type="ECO:0000256" key="1">
    <source>
        <dbReference type="SAM" id="SignalP"/>
    </source>
</evidence>
<reference evidence="2 3" key="1">
    <citation type="journal article" date="2008" name="Nat. Biotechnol.">
        <title>Genome sequencing and analysis of the filamentous fungus Penicillium chrysogenum.</title>
        <authorList>
            <person name="van den Berg M.A."/>
            <person name="Albang R."/>
            <person name="Albermann K."/>
            <person name="Badger J.H."/>
            <person name="Daran J.-M."/>
            <person name="Driessen A.J.M."/>
            <person name="Garcia-Estrada C."/>
            <person name="Fedorova N.D."/>
            <person name="Harris D.M."/>
            <person name="Heijne W.H.M."/>
            <person name="Joardar V.S."/>
            <person name="Kiel J.A.K.W."/>
            <person name="Kovalchuk A."/>
            <person name="Martin J.F."/>
            <person name="Nierman W.C."/>
            <person name="Nijland J.G."/>
            <person name="Pronk J.T."/>
            <person name="Roubos J.A."/>
            <person name="van der Klei I.J."/>
            <person name="van Peij N.N.M.E."/>
            <person name="Veenhuis M."/>
            <person name="von Doehren H."/>
            <person name="Wagner C."/>
            <person name="Wortman J.R."/>
            <person name="Bovenberg R.A.L."/>
        </authorList>
    </citation>
    <scope>NUCLEOTIDE SEQUENCE [LARGE SCALE GENOMIC DNA]</scope>
    <source>
        <strain evidence="3">ATCC 28089 / DSM 1075 / NRRL 1951 / Wisconsin 54-1255</strain>
    </source>
</reference>
<dbReference type="Proteomes" id="UP000000724">
    <property type="component" value="Contig Pc00c16"/>
</dbReference>
<dbReference type="eggNOG" id="KOG2964">
    <property type="taxonomic scope" value="Eukaryota"/>
</dbReference>
<feature type="signal peptide" evidence="1">
    <location>
        <begin position="1"/>
        <end position="19"/>
    </location>
</feature>
<dbReference type="BioCyc" id="PCHR:PC16G14340-MONOMER"/>
<accession>B6H9Y0</accession>
<gene>
    <name evidence="2" type="ORF">Pc16g14340</name>
    <name evidence="2" type="ORF">PCH_Pc16g14340</name>
</gene>
<dbReference type="STRING" id="500485.B6H9Y0"/>
<name>B6H9Y0_PENRW</name>
<keyword evidence="3" id="KW-1185">Reference proteome</keyword>
<proteinExistence type="predicted"/>
<protein>
    <submittedName>
        <fullName evidence="2">Pc16g14340 protein</fullName>
    </submittedName>
</protein>
<dbReference type="OrthoDB" id="288726at2759"/>
<evidence type="ECO:0000313" key="2">
    <source>
        <dbReference type="EMBL" id="CAP94104.1"/>
    </source>
</evidence>